<dbReference type="AlphaFoldDB" id="A0A1H5L7Y1"/>
<gene>
    <name evidence="3" type="ORF">SAMN05421553_4920</name>
</gene>
<dbReference type="SUPFAM" id="SSF56214">
    <property type="entry name" value="4'-phosphopantetheinyl transferase"/>
    <property type="match status" value="1"/>
</dbReference>
<dbReference type="InterPro" id="IPR008278">
    <property type="entry name" value="4-PPantetheinyl_Trfase_dom"/>
</dbReference>
<sequence>MPQTPQGRARLLRLWTAKEAYLKGRGEGLSLPLTAIRLSAGGGWQARIEAPGTLVRAGGLHALALPAGYLGCVATPFPSPLIRFQSLAELTSSARVESPHYPEVLSPLRESTMECIQSLPSSSLPLLLSIFASKARAS</sequence>
<reference evidence="4" key="1">
    <citation type="submission" date="2016-10" db="EMBL/GenBank/DDBJ databases">
        <authorList>
            <person name="Varghese N."/>
            <person name="Submissions S."/>
        </authorList>
    </citation>
    <scope>NUCLEOTIDE SEQUENCE [LARGE SCALE GENOMIC DNA]</scope>
    <source>
        <strain evidence="4">DSM 12111</strain>
    </source>
</reference>
<dbReference type="EMBL" id="FNSC01000002">
    <property type="protein sequence ID" value="SEE73133.1"/>
    <property type="molecule type" value="Genomic_DNA"/>
</dbReference>
<dbReference type="Proteomes" id="UP000242849">
    <property type="component" value="Unassembled WGS sequence"/>
</dbReference>
<protein>
    <submittedName>
        <fullName evidence="3">4'-phosphopantetheinyl transferase superfamily protein</fullName>
    </submittedName>
</protein>
<feature type="domain" description="4'-phosphopantetheinyl transferase" evidence="2">
    <location>
        <begin position="8"/>
        <end position="40"/>
    </location>
</feature>
<keyword evidence="4" id="KW-1185">Reference proteome</keyword>
<evidence type="ECO:0000313" key="3">
    <source>
        <dbReference type="EMBL" id="SEE73133.1"/>
    </source>
</evidence>
<dbReference type="RefSeq" id="WP_090387870.1">
    <property type="nucleotide sequence ID" value="NZ_FNSC01000002.1"/>
</dbReference>
<accession>A0A1H5L7Y1</accession>
<dbReference type="Pfam" id="PF01648">
    <property type="entry name" value="ACPS"/>
    <property type="match status" value="1"/>
</dbReference>
<dbReference type="GO" id="GO:0008897">
    <property type="term" value="F:holo-[acyl-carrier-protein] synthase activity"/>
    <property type="evidence" value="ECO:0007669"/>
    <property type="project" value="InterPro"/>
</dbReference>
<organism evidence="3 4">
    <name type="scientific">Pseudomonas anguilliseptica</name>
    <dbReference type="NCBI Taxonomy" id="53406"/>
    <lineage>
        <taxon>Bacteria</taxon>
        <taxon>Pseudomonadati</taxon>
        <taxon>Pseudomonadota</taxon>
        <taxon>Gammaproteobacteria</taxon>
        <taxon>Pseudomonadales</taxon>
        <taxon>Pseudomonadaceae</taxon>
        <taxon>Pseudomonas</taxon>
    </lineage>
</organism>
<evidence type="ECO:0000259" key="2">
    <source>
        <dbReference type="Pfam" id="PF01648"/>
    </source>
</evidence>
<evidence type="ECO:0000313" key="4">
    <source>
        <dbReference type="Proteomes" id="UP000242849"/>
    </source>
</evidence>
<proteinExistence type="predicted"/>
<dbReference type="Gene3D" id="3.90.470.20">
    <property type="entry name" value="4'-phosphopantetheinyl transferase domain"/>
    <property type="match status" value="1"/>
</dbReference>
<dbReference type="OrthoDB" id="9808281at2"/>
<dbReference type="InterPro" id="IPR037143">
    <property type="entry name" value="4-PPantetheinyl_Trfase_dom_sf"/>
</dbReference>
<name>A0A1H5L7Y1_PSEAG</name>
<evidence type="ECO:0000256" key="1">
    <source>
        <dbReference type="ARBA" id="ARBA00022679"/>
    </source>
</evidence>
<keyword evidence="1 3" id="KW-0808">Transferase</keyword>
<dbReference type="GO" id="GO:0000287">
    <property type="term" value="F:magnesium ion binding"/>
    <property type="evidence" value="ECO:0007669"/>
    <property type="project" value="InterPro"/>
</dbReference>